<dbReference type="EMBL" id="LOSJ02000002">
    <property type="protein sequence ID" value="PNM55892.1"/>
    <property type="molecule type" value="Genomic_DNA"/>
</dbReference>
<keyword evidence="2" id="KW-1185">Reference proteome</keyword>
<organism evidence="1 2">
    <name type="scientific">Vibrio mimicus</name>
    <dbReference type="NCBI Taxonomy" id="674"/>
    <lineage>
        <taxon>Bacteria</taxon>
        <taxon>Pseudomonadati</taxon>
        <taxon>Pseudomonadota</taxon>
        <taxon>Gammaproteobacteria</taxon>
        <taxon>Vibrionales</taxon>
        <taxon>Vibrionaceae</taxon>
        <taxon>Vibrio</taxon>
    </lineage>
</organism>
<gene>
    <name evidence="1" type="ORF">AL544_007320</name>
</gene>
<dbReference type="Proteomes" id="UP000053748">
    <property type="component" value="Unassembled WGS sequence"/>
</dbReference>
<comment type="caution">
    <text evidence="1">The sequence shown here is derived from an EMBL/GenBank/DDBJ whole genome shotgun (WGS) entry which is preliminary data.</text>
</comment>
<name>A0A2J9UWJ6_VIBMI</name>
<reference evidence="1" key="1">
    <citation type="submission" date="2017-12" db="EMBL/GenBank/DDBJ databases">
        <title>FDA dAtabase for Regulatory Grade micrObial Sequences (FDA-ARGOS): Supporting development and validation of Infectious Disease Dx tests.</title>
        <authorList>
            <person name="Hoffmann M."/>
            <person name="Allard M."/>
            <person name="Evans P."/>
            <person name="Brown E."/>
            <person name="Tallon L.J."/>
            <person name="Sadzewicz L."/>
            <person name="Sengamalay N."/>
            <person name="Ott S."/>
            <person name="Godinez A."/>
            <person name="Nagaraj S."/>
            <person name="Vavikolanu K."/>
            <person name="Aluvathingal J."/>
            <person name="Nadendla S."/>
            <person name="Hobson J."/>
            <person name="Sichtig H."/>
        </authorList>
    </citation>
    <scope>NUCLEOTIDE SEQUENCE [LARGE SCALE GENOMIC DNA]</scope>
    <source>
        <strain evidence="1">FDAARGOS_113</strain>
    </source>
</reference>
<evidence type="ECO:0000313" key="1">
    <source>
        <dbReference type="EMBL" id="PNM55892.1"/>
    </source>
</evidence>
<protein>
    <submittedName>
        <fullName evidence="1">Uncharacterized protein</fullName>
    </submittedName>
</protein>
<dbReference type="AlphaFoldDB" id="A0A2J9UWJ6"/>
<proteinExistence type="predicted"/>
<sequence length="119" mass="13850">MIFFNSDSIPEIIIILRKNDSLLKRKKLYYQDGIKSYLVVKIEEFTEELYNYQPLKNIKKGYCLTFSCSSKLKFTLSDSCVHFIENKLDSVKPKSRSSKSDNSDNIISWVASDIGKFLF</sequence>
<accession>A0A2J9UWJ6</accession>
<evidence type="ECO:0000313" key="2">
    <source>
        <dbReference type="Proteomes" id="UP000053748"/>
    </source>
</evidence>